<evidence type="ECO:0000256" key="4">
    <source>
        <dbReference type="ARBA" id="ARBA00022473"/>
    </source>
</evidence>
<keyword evidence="10" id="KW-0677">Repeat</keyword>
<dbReference type="InterPro" id="IPR008266">
    <property type="entry name" value="Tyr_kinase_AS"/>
</dbReference>
<dbReference type="Gene3D" id="2.60.40.1770">
    <property type="entry name" value="ephrin a2 ectodomain"/>
    <property type="match status" value="1"/>
</dbReference>
<keyword evidence="9 25" id="KW-0732">Signal</keyword>
<evidence type="ECO:0000259" key="29">
    <source>
        <dbReference type="PROSITE" id="PS51550"/>
    </source>
</evidence>
<evidence type="ECO:0000256" key="3">
    <source>
        <dbReference type="ARBA" id="ARBA00011902"/>
    </source>
</evidence>
<dbReference type="GO" id="GO:0005524">
    <property type="term" value="F:ATP binding"/>
    <property type="evidence" value="ECO:0007669"/>
    <property type="project" value="UniProtKB-UniRule"/>
</dbReference>
<name>A0A8C9E6R6_PHOSS</name>
<dbReference type="Pfam" id="PF07714">
    <property type="entry name" value="PK_Tyr_Ser-Thr"/>
    <property type="match status" value="1"/>
</dbReference>
<dbReference type="FunFam" id="2.10.50.10:FF:000001">
    <property type="entry name" value="Ephrin type-A receptor 5"/>
    <property type="match status" value="1"/>
</dbReference>
<keyword evidence="7" id="KW-0808">Transferase</keyword>
<reference evidence="30" key="1">
    <citation type="submission" date="2019-08" db="EMBL/GenBank/DDBJ databases">
        <title>Phocoena sinus (Vaquita) genome, mPhoSin1, primary haplotype.</title>
        <authorList>
            <person name="Morin P."/>
            <person name="Mountcastle J."/>
            <person name="Fungtammasan C."/>
            <person name="Rhie A."/>
            <person name="Rojas-Bracho L."/>
            <person name="Smith C.R."/>
            <person name="Taylor B.L."/>
            <person name="Gulland F.M.D."/>
            <person name="Musser W."/>
            <person name="Houck M."/>
            <person name="Haase B."/>
            <person name="Paez S."/>
            <person name="Howe K."/>
            <person name="Torrance J."/>
            <person name="Formenti G."/>
            <person name="Phillippy A."/>
            <person name="Ryder O."/>
            <person name="Jarvis E.D."/>
            <person name="Fedrigo O."/>
        </authorList>
    </citation>
    <scope>NUCLEOTIDE SEQUENCE [LARGE SCALE GENOMIC DNA]</scope>
</reference>
<feature type="domain" description="Eph LBD" evidence="29">
    <location>
        <begin position="30"/>
        <end position="209"/>
    </location>
</feature>
<dbReference type="CDD" id="cd00063">
    <property type="entry name" value="FN3"/>
    <property type="match status" value="1"/>
</dbReference>
<keyword evidence="15" id="KW-0130">Cell adhesion</keyword>
<dbReference type="FunFam" id="1.10.150.50:FF:000001">
    <property type="entry name" value="Ephrin type-A receptor 5"/>
    <property type="match status" value="1"/>
</dbReference>
<keyword evidence="20" id="KW-0675">Receptor</keyword>
<keyword evidence="13" id="KW-0418">Kinase</keyword>
<dbReference type="Pfam" id="PF01404">
    <property type="entry name" value="Ephrin_lbd"/>
    <property type="match status" value="1"/>
</dbReference>
<dbReference type="InterPro" id="IPR001245">
    <property type="entry name" value="Ser-Thr/Tyr_kinase_cat_dom"/>
</dbReference>
<dbReference type="PROSITE" id="PS50105">
    <property type="entry name" value="SAM_DOMAIN"/>
    <property type="match status" value="1"/>
</dbReference>
<feature type="domain" description="Protein kinase" evidence="26">
    <location>
        <begin position="508"/>
        <end position="769"/>
    </location>
</feature>
<dbReference type="PANTHER" id="PTHR46877:SF18">
    <property type="entry name" value="EPHRIN TYPE-A RECEPTOR 4"/>
    <property type="match status" value="1"/>
</dbReference>
<dbReference type="SMART" id="SM00454">
    <property type="entry name" value="SAM"/>
    <property type="match status" value="1"/>
</dbReference>
<dbReference type="Gene3D" id="2.10.50.10">
    <property type="entry name" value="Tumor Necrosis Factor Receptor, subunit A, domain 2"/>
    <property type="match status" value="1"/>
</dbReference>
<evidence type="ECO:0000256" key="2">
    <source>
        <dbReference type="ARBA" id="ARBA00004412"/>
    </source>
</evidence>
<protein>
    <recommendedName>
        <fullName evidence="3">receptor protein-tyrosine kinase</fullName>
        <ecNumber evidence="3">2.7.10.1</ecNumber>
    </recommendedName>
</protein>
<evidence type="ECO:0000256" key="8">
    <source>
        <dbReference type="ARBA" id="ARBA00022692"/>
    </source>
</evidence>
<keyword evidence="31" id="KW-1185">Reference proteome</keyword>
<dbReference type="FunFam" id="3.30.200.20:FF:000001">
    <property type="entry name" value="Ephrin type-A receptor 5"/>
    <property type="match status" value="1"/>
</dbReference>
<reference evidence="30" key="3">
    <citation type="submission" date="2025-09" db="UniProtKB">
        <authorList>
            <consortium name="Ensembl"/>
        </authorList>
    </citation>
    <scope>IDENTIFICATION</scope>
</reference>
<comment type="catalytic activity">
    <reaction evidence="22">
        <text>L-tyrosyl-[protein] + ATP = O-phospho-L-tyrosyl-[protein] + ADP + H(+)</text>
        <dbReference type="Rhea" id="RHEA:10596"/>
        <dbReference type="Rhea" id="RHEA-COMP:10136"/>
        <dbReference type="Rhea" id="RHEA-COMP:20101"/>
        <dbReference type="ChEBI" id="CHEBI:15378"/>
        <dbReference type="ChEBI" id="CHEBI:30616"/>
        <dbReference type="ChEBI" id="CHEBI:46858"/>
        <dbReference type="ChEBI" id="CHEBI:61978"/>
        <dbReference type="ChEBI" id="CHEBI:456216"/>
        <dbReference type="EC" id="2.7.10.1"/>
    </reaction>
</comment>
<evidence type="ECO:0000256" key="19">
    <source>
        <dbReference type="ARBA" id="ARBA00023137"/>
    </source>
</evidence>
<feature type="transmembrane region" description="Helical" evidence="24">
    <location>
        <begin position="435"/>
        <end position="457"/>
    </location>
</feature>
<evidence type="ECO:0000256" key="5">
    <source>
        <dbReference type="ARBA" id="ARBA00022475"/>
    </source>
</evidence>
<evidence type="ECO:0000313" key="30">
    <source>
        <dbReference type="Ensembl" id="ENSPSNP00000021832.1"/>
    </source>
</evidence>
<dbReference type="InterPro" id="IPR020635">
    <property type="entry name" value="Tyr_kinase_cat_dom"/>
</dbReference>
<dbReference type="InterPro" id="IPR027936">
    <property type="entry name" value="Eph_TM"/>
</dbReference>
<keyword evidence="14 23" id="KW-0067">ATP-binding</keyword>
<dbReference type="PROSITE" id="PS00791">
    <property type="entry name" value="RECEPTOR_TYR_KIN_V_2"/>
    <property type="match status" value="1"/>
</dbReference>
<dbReference type="PRINTS" id="PR00109">
    <property type="entry name" value="TYRKINASE"/>
</dbReference>
<keyword evidence="19" id="KW-0829">Tyrosine-protein kinase</keyword>
<evidence type="ECO:0000256" key="15">
    <source>
        <dbReference type="ARBA" id="ARBA00022889"/>
    </source>
</evidence>
<dbReference type="GO" id="GO:0007155">
    <property type="term" value="P:cell adhesion"/>
    <property type="evidence" value="ECO:0007669"/>
    <property type="project" value="UniProtKB-KW"/>
</dbReference>
<dbReference type="Gene3D" id="2.60.120.260">
    <property type="entry name" value="Galactose-binding domain-like"/>
    <property type="match status" value="1"/>
</dbReference>
<evidence type="ECO:0000256" key="6">
    <source>
        <dbReference type="ARBA" id="ARBA00022553"/>
    </source>
</evidence>
<evidence type="ECO:0000256" key="18">
    <source>
        <dbReference type="ARBA" id="ARBA00023136"/>
    </source>
</evidence>
<keyword evidence="12" id="KW-0967">Endosome</keyword>
<gene>
    <name evidence="30" type="primary">EPHA4</name>
</gene>
<feature type="domain" description="Fibronectin type-III" evidence="28">
    <location>
        <begin position="327"/>
        <end position="424"/>
    </location>
</feature>
<evidence type="ECO:0000256" key="16">
    <source>
        <dbReference type="ARBA" id="ARBA00022902"/>
    </source>
</evidence>
<dbReference type="FunFam" id="2.60.40.1770:FF:000001">
    <property type="entry name" value="Ephrin type-A receptor 5"/>
    <property type="match status" value="1"/>
</dbReference>
<dbReference type="SMART" id="SM00220">
    <property type="entry name" value="S_TKc"/>
    <property type="match status" value="1"/>
</dbReference>
<evidence type="ECO:0000256" key="9">
    <source>
        <dbReference type="ARBA" id="ARBA00022729"/>
    </source>
</evidence>
<evidence type="ECO:0000256" key="22">
    <source>
        <dbReference type="ARBA" id="ARBA00051243"/>
    </source>
</evidence>
<dbReference type="FunFam" id="1.10.510.10:FF:000019">
    <property type="entry name" value="Ephrin type-A receptor 5"/>
    <property type="match status" value="1"/>
</dbReference>
<dbReference type="InterPro" id="IPR013761">
    <property type="entry name" value="SAM/pointed_sf"/>
</dbReference>
<evidence type="ECO:0000256" key="12">
    <source>
        <dbReference type="ARBA" id="ARBA00022753"/>
    </source>
</evidence>
<dbReference type="PROSITE" id="PS00790">
    <property type="entry name" value="RECEPTOR_TYR_KIN_V_1"/>
    <property type="match status" value="1"/>
</dbReference>
<sequence length="873" mass="97873">MAGIFYFLLFSFLFGICDAVTGSRVYPANEVTLLDSRSVQGELGWIASPLEGGWEEVSIMDEKNTPIRTYQVCNVMEPSQNNWLRTDWITREGAQRVYIEIKFTLRDCNSLPGVMGTCKETFNLYYYESDNDKERFIRESQFAKIDTIAADESFTQVDIGDRIMKLNTEIRDVGPLSKKGFYLAFQDVGACIALVSVRVFYKKCPLTVRNLAQFPDTITGADTSSLVEVRGSCVNNSEERDVPKMYCGADGEWLVPIGNCLCHAGHEERNGECQACKIGYYKALSTDASCAKCPPHSYSVWEGATSCTCDRGFFRADSDAASMPCTPPSSIALVQAKEVTRYSVALAWLEPDRPNGVILEYEVKYYEKDQNERSYRIVRTAARNTDIKGLNPLTSYVFHVRARTAAGYGDFSEPLEVTTNTVPSRIIGDGANSTVLLVSVSGSAVLVVILIAAFVISRRRSKYSKAKQEADEEKHLNQGVRTYVDPFTYEDPNQAVREFAKEIDASCIKIEKVIGVGEFGEVCSGRLKVPGKREIYVAIKTLKAGYTDKQRRDFLSEASIMGQFDHPNIIHLEGVVTKCKPVMIITEYMENGSLDAFLRKNDGRFTVIQLVGMLRGIGSGMKYLSDMSYVHRDLAARNILVNSNLVCKVSDFGMSRVLEDDPEAAYTTRGGKIPIRWTAPEAIAYRKFTSASDVWSYGIVMWEVMSYGERPYWDMSNQDVIKAIEEGYRLPPPMDCPIALHQLMLDCWQKERSDRPKYGQIVNMLDKLIRNPNSLKRTGTESSRPNTALLDPSSPEFSTVVSVGDWLQAIKMDRYKDNFTAAGYTTLEAVVHMNQDDLARIGITATTHQNKILSSVQAMRTQMQQIHGRMVPV</sequence>
<keyword evidence="21" id="KW-0325">Glycoprotein</keyword>
<evidence type="ECO:0000256" key="7">
    <source>
        <dbReference type="ARBA" id="ARBA00022679"/>
    </source>
</evidence>
<reference evidence="30" key="2">
    <citation type="submission" date="2025-08" db="UniProtKB">
        <authorList>
            <consortium name="Ensembl"/>
        </authorList>
    </citation>
    <scope>IDENTIFICATION</scope>
</reference>
<dbReference type="Pfam" id="PF07647">
    <property type="entry name" value="SAM_2"/>
    <property type="match status" value="1"/>
</dbReference>
<dbReference type="InterPro" id="IPR011009">
    <property type="entry name" value="Kinase-like_dom_sf"/>
</dbReference>
<evidence type="ECO:0000259" key="26">
    <source>
        <dbReference type="PROSITE" id="PS50011"/>
    </source>
</evidence>
<dbReference type="FunFam" id="2.60.40.10:FF:000045">
    <property type="entry name" value="Ephrin type-A receptor 5"/>
    <property type="match status" value="1"/>
</dbReference>
<dbReference type="Pfam" id="PF00041">
    <property type="entry name" value="fn3"/>
    <property type="match status" value="1"/>
</dbReference>
<dbReference type="Ensembl" id="ENSPSNT00000024568.1">
    <property type="protein sequence ID" value="ENSPSNP00000021832.1"/>
    <property type="gene ID" value="ENSPSNG00000015924.1"/>
</dbReference>
<dbReference type="Pfam" id="PF25599">
    <property type="entry name" value="Ephrin_CRD"/>
    <property type="match status" value="1"/>
</dbReference>
<dbReference type="Pfam" id="PF14575">
    <property type="entry name" value="EphA2_TM"/>
    <property type="match status" value="1"/>
</dbReference>
<evidence type="ECO:0000256" key="1">
    <source>
        <dbReference type="ARBA" id="ARBA00004251"/>
    </source>
</evidence>
<dbReference type="PROSITE" id="PS00107">
    <property type="entry name" value="PROTEIN_KINASE_ATP"/>
    <property type="match status" value="1"/>
</dbReference>
<organism evidence="30 31">
    <name type="scientific">Phocoena sinus</name>
    <name type="common">Vaquita</name>
    <dbReference type="NCBI Taxonomy" id="42100"/>
    <lineage>
        <taxon>Eukaryota</taxon>
        <taxon>Metazoa</taxon>
        <taxon>Chordata</taxon>
        <taxon>Craniata</taxon>
        <taxon>Vertebrata</taxon>
        <taxon>Euteleostomi</taxon>
        <taxon>Mammalia</taxon>
        <taxon>Eutheria</taxon>
        <taxon>Laurasiatheria</taxon>
        <taxon>Artiodactyla</taxon>
        <taxon>Whippomorpha</taxon>
        <taxon>Cetacea</taxon>
        <taxon>Odontoceti</taxon>
        <taxon>Phocoenidae</taxon>
        <taxon>Phocoena</taxon>
    </lineage>
</organism>
<evidence type="ECO:0000256" key="21">
    <source>
        <dbReference type="ARBA" id="ARBA00023180"/>
    </source>
</evidence>
<keyword evidence="16" id="KW-0524">Neurogenesis</keyword>
<dbReference type="InterPro" id="IPR030602">
    <property type="entry name" value="EphA4_SAM"/>
</dbReference>
<dbReference type="SMART" id="SM00219">
    <property type="entry name" value="TyrKc"/>
    <property type="match status" value="1"/>
</dbReference>
<evidence type="ECO:0000313" key="31">
    <source>
        <dbReference type="Proteomes" id="UP000694554"/>
    </source>
</evidence>
<dbReference type="InterPro" id="IPR001426">
    <property type="entry name" value="Tyr_kinase_rcpt_V_CS"/>
</dbReference>
<dbReference type="InterPro" id="IPR009030">
    <property type="entry name" value="Growth_fac_rcpt_cys_sf"/>
</dbReference>
<dbReference type="GO" id="GO:0005005">
    <property type="term" value="F:transmembrane-ephrin receptor activity"/>
    <property type="evidence" value="ECO:0007669"/>
    <property type="project" value="TreeGrafter"/>
</dbReference>
<dbReference type="PROSITE" id="PS51550">
    <property type="entry name" value="EPH_LBD"/>
    <property type="match status" value="1"/>
</dbReference>
<dbReference type="PROSITE" id="PS50011">
    <property type="entry name" value="PROTEIN_KINASE_DOM"/>
    <property type="match status" value="1"/>
</dbReference>
<dbReference type="Gene3D" id="3.30.200.20">
    <property type="entry name" value="Phosphorylase Kinase, domain 1"/>
    <property type="match status" value="1"/>
</dbReference>
<dbReference type="EC" id="2.7.10.1" evidence="3"/>
<dbReference type="Gene3D" id="1.10.150.50">
    <property type="entry name" value="Transcription Factor, Ets-1"/>
    <property type="match status" value="1"/>
</dbReference>
<evidence type="ECO:0000256" key="13">
    <source>
        <dbReference type="ARBA" id="ARBA00022777"/>
    </source>
</evidence>
<dbReference type="InterPro" id="IPR008979">
    <property type="entry name" value="Galactose-bd-like_sf"/>
</dbReference>
<feature type="domain" description="SAM" evidence="27">
    <location>
        <begin position="798"/>
        <end position="862"/>
    </location>
</feature>
<keyword evidence="18 24" id="KW-0472">Membrane</keyword>
<dbReference type="CDD" id="cd05066">
    <property type="entry name" value="PTKc_EphR_A"/>
    <property type="match status" value="1"/>
</dbReference>
<dbReference type="InterPro" id="IPR050449">
    <property type="entry name" value="Ephrin_rcpt_TKs"/>
</dbReference>
<dbReference type="GO" id="GO:0030425">
    <property type="term" value="C:dendrite"/>
    <property type="evidence" value="ECO:0007669"/>
    <property type="project" value="TreeGrafter"/>
</dbReference>
<evidence type="ECO:0000256" key="10">
    <source>
        <dbReference type="ARBA" id="ARBA00022737"/>
    </source>
</evidence>
<keyword evidence="17 24" id="KW-1133">Transmembrane helix</keyword>
<dbReference type="PRINTS" id="PR00014">
    <property type="entry name" value="FNTYPEIII"/>
</dbReference>
<evidence type="ECO:0000256" key="25">
    <source>
        <dbReference type="SAM" id="SignalP"/>
    </source>
</evidence>
<dbReference type="InterPro" id="IPR013783">
    <property type="entry name" value="Ig-like_fold"/>
</dbReference>
<dbReference type="SMART" id="SM00615">
    <property type="entry name" value="EPH_lbd"/>
    <property type="match status" value="1"/>
</dbReference>
<keyword evidence="6" id="KW-0597">Phosphoprotein</keyword>
<dbReference type="SMART" id="SM00060">
    <property type="entry name" value="FN3"/>
    <property type="match status" value="1"/>
</dbReference>
<evidence type="ECO:0000256" key="11">
    <source>
        <dbReference type="ARBA" id="ARBA00022741"/>
    </source>
</evidence>
<dbReference type="GO" id="GO:0005886">
    <property type="term" value="C:plasma membrane"/>
    <property type="evidence" value="ECO:0007669"/>
    <property type="project" value="UniProtKB-SubCell"/>
</dbReference>
<dbReference type="InterPro" id="IPR003961">
    <property type="entry name" value="FN3_dom"/>
</dbReference>
<dbReference type="SUPFAM" id="SSF49265">
    <property type="entry name" value="Fibronectin type III"/>
    <property type="match status" value="1"/>
</dbReference>
<proteinExistence type="predicted"/>
<feature type="signal peptide" evidence="25">
    <location>
        <begin position="1"/>
        <end position="19"/>
    </location>
</feature>
<dbReference type="FunFam" id="2.60.120.260:FF:000001">
    <property type="entry name" value="Ephrin type-A receptor 7"/>
    <property type="match status" value="1"/>
</dbReference>
<dbReference type="InterPro" id="IPR011641">
    <property type="entry name" value="Tyr-kin_ephrin_A/B_rcpt-like"/>
</dbReference>
<dbReference type="InterPro" id="IPR001090">
    <property type="entry name" value="Ephrin_rcpt_lig-bd_dom"/>
</dbReference>
<dbReference type="SUPFAM" id="SSF49785">
    <property type="entry name" value="Galactose-binding domain-like"/>
    <property type="match status" value="1"/>
</dbReference>
<comment type="subcellular location">
    <subcellularLocation>
        <location evidence="1">Cell membrane</location>
        <topology evidence="1">Single-pass type I membrane protein</topology>
    </subcellularLocation>
    <subcellularLocation>
        <location evidence="2">Early endosome</location>
    </subcellularLocation>
</comment>
<dbReference type="InterPro" id="IPR000719">
    <property type="entry name" value="Prot_kinase_dom"/>
</dbReference>
<dbReference type="PROSITE" id="PS00109">
    <property type="entry name" value="PROTEIN_KINASE_TYR"/>
    <property type="match status" value="1"/>
</dbReference>
<dbReference type="InterPro" id="IPR036116">
    <property type="entry name" value="FN3_sf"/>
</dbReference>
<dbReference type="SUPFAM" id="SSF57184">
    <property type="entry name" value="Growth factor receptor domain"/>
    <property type="match status" value="1"/>
</dbReference>
<dbReference type="InterPro" id="IPR017441">
    <property type="entry name" value="Protein_kinase_ATP_BS"/>
</dbReference>
<dbReference type="Proteomes" id="UP000694554">
    <property type="component" value="Chromosome 7"/>
</dbReference>
<dbReference type="GO" id="GO:0005769">
    <property type="term" value="C:early endosome"/>
    <property type="evidence" value="ECO:0007669"/>
    <property type="project" value="UniProtKB-SubCell"/>
</dbReference>
<keyword evidence="5" id="KW-1003">Cell membrane</keyword>
<dbReference type="InterPro" id="IPR001660">
    <property type="entry name" value="SAM"/>
</dbReference>
<dbReference type="CDD" id="cd10482">
    <property type="entry name" value="EphR_LBD_A4"/>
    <property type="match status" value="1"/>
</dbReference>
<keyword evidence="11 23" id="KW-0547">Nucleotide-binding</keyword>
<dbReference type="CDD" id="cd09545">
    <property type="entry name" value="SAM_EPH-A4"/>
    <property type="match status" value="1"/>
</dbReference>
<dbReference type="GeneTree" id="ENSGT00940000156948"/>
<evidence type="ECO:0000259" key="27">
    <source>
        <dbReference type="PROSITE" id="PS50105"/>
    </source>
</evidence>
<evidence type="ECO:0000256" key="17">
    <source>
        <dbReference type="ARBA" id="ARBA00022989"/>
    </source>
</evidence>
<dbReference type="PANTHER" id="PTHR46877">
    <property type="entry name" value="EPH RECEPTOR A5"/>
    <property type="match status" value="1"/>
</dbReference>
<evidence type="ECO:0000256" key="14">
    <source>
        <dbReference type="ARBA" id="ARBA00022840"/>
    </source>
</evidence>
<dbReference type="SMART" id="SM01411">
    <property type="entry name" value="Ephrin_rec_like"/>
    <property type="match status" value="1"/>
</dbReference>
<feature type="chain" id="PRO_5034358094" description="receptor protein-tyrosine kinase" evidence="25">
    <location>
        <begin position="20"/>
        <end position="873"/>
    </location>
</feature>
<evidence type="ECO:0000256" key="24">
    <source>
        <dbReference type="SAM" id="Phobius"/>
    </source>
</evidence>
<feature type="binding site" evidence="23">
    <location>
        <position position="540"/>
    </location>
    <ligand>
        <name>ATP</name>
        <dbReference type="ChEBI" id="CHEBI:30616"/>
    </ligand>
</feature>
<accession>A0A8C9E6R6</accession>
<evidence type="ECO:0000259" key="28">
    <source>
        <dbReference type="PROSITE" id="PS50853"/>
    </source>
</evidence>
<dbReference type="SUPFAM" id="SSF56112">
    <property type="entry name" value="Protein kinase-like (PK-like)"/>
    <property type="match status" value="1"/>
</dbReference>
<evidence type="ECO:0000256" key="20">
    <source>
        <dbReference type="ARBA" id="ARBA00023170"/>
    </source>
</evidence>
<dbReference type="Gene3D" id="2.60.40.10">
    <property type="entry name" value="Immunoglobulins"/>
    <property type="match status" value="1"/>
</dbReference>
<dbReference type="PROSITE" id="PS50853">
    <property type="entry name" value="FN3"/>
    <property type="match status" value="1"/>
</dbReference>
<dbReference type="Pfam" id="PF07699">
    <property type="entry name" value="Ephrin_rec_like"/>
    <property type="match status" value="1"/>
</dbReference>
<dbReference type="InterPro" id="IPR034270">
    <property type="entry name" value="EphA4_rcpt_lig-bd"/>
</dbReference>
<dbReference type="Gene3D" id="1.10.510.10">
    <property type="entry name" value="Transferase(Phosphotransferase) domain 1"/>
    <property type="match status" value="1"/>
</dbReference>
<dbReference type="SUPFAM" id="SSF47769">
    <property type="entry name" value="SAM/Pointed domain"/>
    <property type="match status" value="1"/>
</dbReference>
<dbReference type="AlphaFoldDB" id="A0A8C9E6R6"/>
<keyword evidence="8 24" id="KW-0812">Transmembrane</keyword>
<keyword evidence="4" id="KW-0217">Developmental protein</keyword>
<evidence type="ECO:0000256" key="23">
    <source>
        <dbReference type="PROSITE-ProRule" id="PRU10141"/>
    </source>
</evidence>
<dbReference type="GO" id="GO:0007411">
    <property type="term" value="P:axon guidance"/>
    <property type="evidence" value="ECO:0007669"/>
    <property type="project" value="TreeGrafter"/>
</dbReference>